<dbReference type="Proteomes" id="UP000634136">
    <property type="component" value="Unassembled WGS sequence"/>
</dbReference>
<evidence type="ECO:0000313" key="2">
    <source>
        <dbReference type="Proteomes" id="UP000634136"/>
    </source>
</evidence>
<organism evidence="1 2">
    <name type="scientific">Senna tora</name>
    <dbReference type="NCBI Taxonomy" id="362788"/>
    <lineage>
        <taxon>Eukaryota</taxon>
        <taxon>Viridiplantae</taxon>
        <taxon>Streptophyta</taxon>
        <taxon>Embryophyta</taxon>
        <taxon>Tracheophyta</taxon>
        <taxon>Spermatophyta</taxon>
        <taxon>Magnoliopsida</taxon>
        <taxon>eudicotyledons</taxon>
        <taxon>Gunneridae</taxon>
        <taxon>Pentapetalae</taxon>
        <taxon>rosids</taxon>
        <taxon>fabids</taxon>
        <taxon>Fabales</taxon>
        <taxon>Fabaceae</taxon>
        <taxon>Caesalpinioideae</taxon>
        <taxon>Cassia clade</taxon>
        <taxon>Senna</taxon>
    </lineage>
</organism>
<dbReference type="AlphaFoldDB" id="A0A834SF19"/>
<sequence length="61" mass="6960">MRLRCNGNPSGSNARMELVIAWEVCQVMSKHILKRILRLNLETIHEAQASKMDAFALYMGI</sequence>
<proteinExistence type="predicted"/>
<comment type="caution">
    <text evidence="1">The sequence shown here is derived from an EMBL/GenBank/DDBJ whole genome shotgun (WGS) entry which is preliminary data.</text>
</comment>
<accession>A0A834SF19</accession>
<evidence type="ECO:0000313" key="1">
    <source>
        <dbReference type="EMBL" id="KAF7801148.1"/>
    </source>
</evidence>
<keyword evidence="2" id="KW-1185">Reference proteome</keyword>
<dbReference type="EMBL" id="JAAIUW010000020">
    <property type="protein sequence ID" value="KAF7801148.1"/>
    <property type="molecule type" value="Genomic_DNA"/>
</dbReference>
<name>A0A834SF19_9FABA</name>
<gene>
    <name evidence="1" type="ORF">G2W53_044911</name>
</gene>
<reference evidence="1" key="1">
    <citation type="submission" date="2020-09" db="EMBL/GenBank/DDBJ databases">
        <title>Genome-Enabled Discovery of Anthraquinone Biosynthesis in Senna tora.</title>
        <authorList>
            <person name="Kang S.-H."/>
            <person name="Pandey R.P."/>
            <person name="Lee C.-M."/>
            <person name="Sim J.-S."/>
            <person name="Jeong J.-T."/>
            <person name="Choi B.-S."/>
            <person name="Jung M."/>
            <person name="Ginzburg D."/>
            <person name="Zhao K."/>
            <person name="Won S.Y."/>
            <person name="Oh T.-J."/>
            <person name="Yu Y."/>
            <person name="Kim N.-H."/>
            <person name="Lee O.R."/>
            <person name="Lee T.-H."/>
            <person name="Bashyal P."/>
            <person name="Kim T.-S."/>
            <person name="Lee W.-H."/>
            <person name="Kawkins C."/>
            <person name="Kim C.-K."/>
            <person name="Kim J.S."/>
            <person name="Ahn B.O."/>
            <person name="Rhee S.Y."/>
            <person name="Sohng J.K."/>
        </authorList>
    </citation>
    <scope>NUCLEOTIDE SEQUENCE</scope>
    <source>
        <tissue evidence="1">Leaf</tissue>
    </source>
</reference>
<protein>
    <submittedName>
        <fullName evidence="1">Uncharacterized protein</fullName>
    </submittedName>
</protein>